<dbReference type="Proteomes" id="UP000619260">
    <property type="component" value="Unassembled WGS sequence"/>
</dbReference>
<dbReference type="GO" id="GO:0003677">
    <property type="term" value="F:DNA binding"/>
    <property type="evidence" value="ECO:0007669"/>
    <property type="project" value="UniProtKB-KW"/>
</dbReference>
<dbReference type="InterPro" id="IPR016032">
    <property type="entry name" value="Sig_transdc_resp-reg_C-effctor"/>
</dbReference>
<accession>A0A8J3YKV7</accession>
<dbReference type="CDD" id="cd17535">
    <property type="entry name" value="REC_NarL-like"/>
    <property type="match status" value="1"/>
</dbReference>
<evidence type="ECO:0000313" key="8">
    <source>
        <dbReference type="EMBL" id="GIJ45978.1"/>
    </source>
</evidence>
<evidence type="ECO:0000256" key="1">
    <source>
        <dbReference type="ARBA" id="ARBA00022553"/>
    </source>
</evidence>
<evidence type="ECO:0000259" key="7">
    <source>
        <dbReference type="PROSITE" id="PS50110"/>
    </source>
</evidence>
<name>A0A8J3YKV7_9ACTN</name>
<evidence type="ECO:0000256" key="3">
    <source>
        <dbReference type="ARBA" id="ARBA00023125"/>
    </source>
</evidence>
<dbReference type="GO" id="GO:0000160">
    <property type="term" value="P:phosphorelay signal transduction system"/>
    <property type="evidence" value="ECO:0007669"/>
    <property type="project" value="InterPro"/>
</dbReference>
<dbReference type="PROSITE" id="PS50110">
    <property type="entry name" value="RESPONSE_REGULATORY"/>
    <property type="match status" value="1"/>
</dbReference>
<reference evidence="8" key="1">
    <citation type="submission" date="2021-01" db="EMBL/GenBank/DDBJ databases">
        <title>Whole genome shotgun sequence of Virgisporangium aliadipatigenens NBRC 105644.</title>
        <authorList>
            <person name="Komaki H."/>
            <person name="Tamura T."/>
        </authorList>
    </citation>
    <scope>NUCLEOTIDE SEQUENCE</scope>
    <source>
        <strain evidence="8">NBRC 105644</strain>
    </source>
</reference>
<dbReference type="RefSeq" id="WP_203899532.1">
    <property type="nucleotide sequence ID" value="NZ_BOPF01000009.1"/>
</dbReference>
<dbReference type="GO" id="GO:0006355">
    <property type="term" value="P:regulation of DNA-templated transcription"/>
    <property type="evidence" value="ECO:0007669"/>
    <property type="project" value="InterPro"/>
</dbReference>
<feature type="domain" description="HTH luxR-type" evidence="6">
    <location>
        <begin position="146"/>
        <end position="211"/>
    </location>
</feature>
<dbReference type="CDD" id="cd06170">
    <property type="entry name" value="LuxR_C_like"/>
    <property type="match status" value="1"/>
</dbReference>
<dbReference type="Pfam" id="PF00196">
    <property type="entry name" value="GerE"/>
    <property type="match status" value="1"/>
</dbReference>
<evidence type="ECO:0000313" key="9">
    <source>
        <dbReference type="Proteomes" id="UP000619260"/>
    </source>
</evidence>
<dbReference type="InterPro" id="IPR001789">
    <property type="entry name" value="Sig_transdc_resp-reg_receiver"/>
</dbReference>
<dbReference type="PANTHER" id="PTHR43214:SF24">
    <property type="entry name" value="TRANSCRIPTIONAL REGULATORY PROTEIN NARL-RELATED"/>
    <property type="match status" value="1"/>
</dbReference>
<dbReference type="InterPro" id="IPR039420">
    <property type="entry name" value="WalR-like"/>
</dbReference>
<dbReference type="Gene3D" id="3.40.50.2300">
    <property type="match status" value="1"/>
</dbReference>
<proteinExistence type="predicted"/>
<dbReference type="PANTHER" id="PTHR43214">
    <property type="entry name" value="TWO-COMPONENT RESPONSE REGULATOR"/>
    <property type="match status" value="1"/>
</dbReference>
<dbReference type="SMART" id="SM00448">
    <property type="entry name" value="REC"/>
    <property type="match status" value="1"/>
</dbReference>
<evidence type="ECO:0000259" key="6">
    <source>
        <dbReference type="PROSITE" id="PS50043"/>
    </source>
</evidence>
<evidence type="ECO:0000256" key="5">
    <source>
        <dbReference type="PROSITE-ProRule" id="PRU00169"/>
    </source>
</evidence>
<sequence length="219" mass="22920">MTDDPIRVLVVDDHPVFRDGLCALLEAFEDLTVVGRSGCGAAAAELAHALRPDVAVLDLGLPDVSGCEAAQRIRARAPRVGLIALTLADDDASVFAALRAGMRGYLLKDADAGRVAQAVRTVASGAAFFGPAVAERLSGFFAAAPGAAAFPELTAGERAVLDLMAAGLSNPEIARRLIVSPKTVRNRISCIFAKLRVPDRAHAIVRAREAGMGRLRSAR</sequence>
<keyword evidence="2" id="KW-0805">Transcription regulation</keyword>
<dbReference type="InterPro" id="IPR011006">
    <property type="entry name" value="CheY-like_superfamily"/>
</dbReference>
<dbReference type="Pfam" id="PF00072">
    <property type="entry name" value="Response_reg"/>
    <property type="match status" value="1"/>
</dbReference>
<dbReference type="InterPro" id="IPR058245">
    <property type="entry name" value="NreC/VraR/RcsB-like_REC"/>
</dbReference>
<dbReference type="PRINTS" id="PR00038">
    <property type="entry name" value="HTHLUXR"/>
</dbReference>
<dbReference type="SUPFAM" id="SSF52172">
    <property type="entry name" value="CheY-like"/>
    <property type="match status" value="1"/>
</dbReference>
<evidence type="ECO:0000256" key="4">
    <source>
        <dbReference type="ARBA" id="ARBA00023163"/>
    </source>
</evidence>
<evidence type="ECO:0000256" key="2">
    <source>
        <dbReference type="ARBA" id="ARBA00023015"/>
    </source>
</evidence>
<gene>
    <name evidence="8" type="ORF">Val02_28640</name>
</gene>
<dbReference type="InterPro" id="IPR000792">
    <property type="entry name" value="Tscrpt_reg_LuxR_C"/>
</dbReference>
<dbReference type="SMART" id="SM00421">
    <property type="entry name" value="HTH_LUXR"/>
    <property type="match status" value="1"/>
</dbReference>
<dbReference type="SUPFAM" id="SSF46894">
    <property type="entry name" value="C-terminal effector domain of the bipartite response regulators"/>
    <property type="match status" value="1"/>
</dbReference>
<feature type="modified residue" description="4-aspartylphosphate" evidence="5">
    <location>
        <position position="58"/>
    </location>
</feature>
<keyword evidence="1 5" id="KW-0597">Phosphoprotein</keyword>
<keyword evidence="9" id="KW-1185">Reference proteome</keyword>
<comment type="caution">
    <text evidence="8">The sequence shown here is derived from an EMBL/GenBank/DDBJ whole genome shotgun (WGS) entry which is preliminary data.</text>
</comment>
<organism evidence="8 9">
    <name type="scientific">Virgisporangium aliadipatigenens</name>
    <dbReference type="NCBI Taxonomy" id="741659"/>
    <lineage>
        <taxon>Bacteria</taxon>
        <taxon>Bacillati</taxon>
        <taxon>Actinomycetota</taxon>
        <taxon>Actinomycetes</taxon>
        <taxon>Micromonosporales</taxon>
        <taxon>Micromonosporaceae</taxon>
        <taxon>Virgisporangium</taxon>
    </lineage>
</organism>
<feature type="domain" description="Response regulatory" evidence="7">
    <location>
        <begin position="7"/>
        <end position="123"/>
    </location>
</feature>
<keyword evidence="4" id="KW-0804">Transcription</keyword>
<dbReference type="EMBL" id="BOPF01000009">
    <property type="protein sequence ID" value="GIJ45978.1"/>
    <property type="molecule type" value="Genomic_DNA"/>
</dbReference>
<dbReference type="AlphaFoldDB" id="A0A8J3YKV7"/>
<keyword evidence="3 8" id="KW-0238">DNA-binding</keyword>
<protein>
    <submittedName>
        <fullName evidence="8">DNA-binding response regulator</fullName>
    </submittedName>
</protein>
<dbReference type="PROSITE" id="PS50043">
    <property type="entry name" value="HTH_LUXR_2"/>
    <property type="match status" value="1"/>
</dbReference>